<dbReference type="Proteomes" id="UP000287651">
    <property type="component" value="Unassembled WGS sequence"/>
</dbReference>
<evidence type="ECO:0000313" key="2">
    <source>
        <dbReference type="Proteomes" id="UP000287651"/>
    </source>
</evidence>
<reference evidence="1 2" key="1">
    <citation type="journal article" date="2014" name="Agronomy (Basel)">
        <title>A Draft Genome Sequence for Ensete ventricosum, the Drought-Tolerant Tree Against Hunger.</title>
        <authorList>
            <person name="Harrison J."/>
            <person name="Moore K.A."/>
            <person name="Paszkiewicz K."/>
            <person name="Jones T."/>
            <person name="Grant M."/>
            <person name="Ambacheew D."/>
            <person name="Muzemil S."/>
            <person name="Studholme D.J."/>
        </authorList>
    </citation>
    <scope>NUCLEOTIDE SEQUENCE [LARGE SCALE GENOMIC DNA]</scope>
</reference>
<sequence length="152" mass="16088">MLRIEVLVVGVCRPFVFLTIVGRCSGGGQGISSLVCYGVRGRPSEGGASCEPAKRPSSGGCMIDKAPLTAKLACGDGDPDRDFEGPERQVIGTTLRRTTLSSVSRVSIDEVVDCKYDALSNLHGPQPGLSRLLGCRGSCPRSPWTYVSKLTD</sequence>
<evidence type="ECO:0000313" key="1">
    <source>
        <dbReference type="EMBL" id="RRT54142.1"/>
    </source>
</evidence>
<name>A0A426YR17_ENSVE</name>
<organism evidence="1 2">
    <name type="scientific">Ensete ventricosum</name>
    <name type="common">Abyssinian banana</name>
    <name type="synonym">Musa ensete</name>
    <dbReference type="NCBI Taxonomy" id="4639"/>
    <lineage>
        <taxon>Eukaryota</taxon>
        <taxon>Viridiplantae</taxon>
        <taxon>Streptophyta</taxon>
        <taxon>Embryophyta</taxon>
        <taxon>Tracheophyta</taxon>
        <taxon>Spermatophyta</taxon>
        <taxon>Magnoliopsida</taxon>
        <taxon>Liliopsida</taxon>
        <taxon>Zingiberales</taxon>
        <taxon>Musaceae</taxon>
        <taxon>Ensete</taxon>
    </lineage>
</organism>
<dbReference type="EMBL" id="AMZH03010759">
    <property type="protein sequence ID" value="RRT54142.1"/>
    <property type="molecule type" value="Genomic_DNA"/>
</dbReference>
<comment type="caution">
    <text evidence="1">The sequence shown here is derived from an EMBL/GenBank/DDBJ whole genome shotgun (WGS) entry which is preliminary data.</text>
</comment>
<dbReference type="AlphaFoldDB" id="A0A426YR17"/>
<gene>
    <name evidence="1" type="ORF">B296_00015114</name>
</gene>
<proteinExistence type="predicted"/>
<accession>A0A426YR17</accession>
<protein>
    <submittedName>
        <fullName evidence="1">Uncharacterized protein</fullName>
    </submittedName>
</protein>